<proteinExistence type="predicted"/>
<dbReference type="Gene3D" id="3.40.50.10130">
    <property type="match status" value="1"/>
</dbReference>
<accession>A0AAU8DPP9</accession>
<dbReference type="EMBL" id="CP159218">
    <property type="protein sequence ID" value="XCG63961.1"/>
    <property type="molecule type" value="Genomic_DNA"/>
</dbReference>
<dbReference type="AlphaFoldDB" id="A0AAU8DPP9"/>
<evidence type="ECO:0000313" key="4">
    <source>
        <dbReference type="EMBL" id="XCG63961.1"/>
    </source>
</evidence>
<feature type="domain" description="ERCC4" evidence="3">
    <location>
        <begin position="127"/>
        <end position="207"/>
    </location>
</feature>
<dbReference type="GO" id="GO:0006259">
    <property type="term" value="P:DNA metabolic process"/>
    <property type="evidence" value="ECO:0007669"/>
    <property type="project" value="UniProtKB-ARBA"/>
</dbReference>
<dbReference type="InterPro" id="IPR055370">
    <property type="entry name" value="Lsr2_DNA-bd"/>
</dbReference>
<evidence type="ECO:0000256" key="2">
    <source>
        <dbReference type="SAM" id="MobiDB-lite"/>
    </source>
</evidence>
<gene>
    <name evidence="4" type="ORF">ABLG96_01015</name>
</gene>
<dbReference type="InterPro" id="IPR006166">
    <property type="entry name" value="ERCC4_domain"/>
</dbReference>
<dbReference type="InterPro" id="IPR011335">
    <property type="entry name" value="Restrct_endonuc-II-like"/>
</dbReference>
<dbReference type="Pfam" id="PF23359">
    <property type="entry name" value="Lsr2_DNA-bd"/>
    <property type="match status" value="1"/>
</dbReference>
<dbReference type="Gene3D" id="4.10.320.10">
    <property type="entry name" value="E3-binding domain"/>
    <property type="match status" value="1"/>
</dbReference>
<evidence type="ECO:0000259" key="3">
    <source>
        <dbReference type="SMART" id="SM00891"/>
    </source>
</evidence>
<reference evidence="4" key="1">
    <citation type="submission" date="2024-05" db="EMBL/GenBank/DDBJ databases">
        <authorList>
            <person name="Cai S.Y."/>
            <person name="Jin L.M."/>
            <person name="Li H.R."/>
        </authorList>
    </citation>
    <scope>NUCLEOTIDE SEQUENCE</scope>
    <source>
        <strain evidence="4">A5-74</strain>
    </source>
</reference>
<evidence type="ECO:0000256" key="1">
    <source>
        <dbReference type="ARBA" id="ARBA00023125"/>
    </source>
</evidence>
<name>A0AAU8DPP9_9ACTN</name>
<organism evidence="4">
    <name type="scientific">Nakamurella sp. A5-74</name>
    <dbReference type="NCBI Taxonomy" id="3158264"/>
    <lineage>
        <taxon>Bacteria</taxon>
        <taxon>Bacillati</taxon>
        <taxon>Actinomycetota</taxon>
        <taxon>Actinomycetes</taxon>
        <taxon>Nakamurellales</taxon>
        <taxon>Nakamurellaceae</taxon>
        <taxon>Nakamurella</taxon>
    </lineage>
</organism>
<dbReference type="GO" id="GO:0004518">
    <property type="term" value="F:nuclease activity"/>
    <property type="evidence" value="ECO:0007669"/>
    <property type="project" value="InterPro"/>
</dbReference>
<dbReference type="InterPro" id="IPR036625">
    <property type="entry name" value="E3-bd_dom_sf"/>
</dbReference>
<dbReference type="GO" id="GO:0016746">
    <property type="term" value="F:acyltransferase activity"/>
    <property type="evidence" value="ECO:0007669"/>
    <property type="project" value="InterPro"/>
</dbReference>
<protein>
    <submittedName>
        <fullName evidence="4">Histone-like nucleoid-structuring protein Lsr2</fullName>
    </submittedName>
</protein>
<feature type="region of interest" description="Disordered" evidence="2">
    <location>
        <begin position="269"/>
        <end position="289"/>
    </location>
</feature>
<dbReference type="Pfam" id="PF02732">
    <property type="entry name" value="ERCC4"/>
    <property type="match status" value="1"/>
</dbReference>
<sequence>MPDDLLIARNPEPDSKLPYLVRIPLGAEGIVVKARETWPRASKVFCHRSTEWPADAEIIERWPVRACTRRGPAIDLILERARENRSQFVVTMARGREMVFWQSPRTTKQARPNVTLPRARAHGQVLEILVDSAEKYPWRFSAQQATTRRQRLTAGDYAVELDGEVIAAVERKTLEDLASSLLNGKLRYAAAELATLPRGAIVVEDRYSKVFDLPHVAGATVAGALAELQARHPQIPVVFTESRPLAQEWSYRWLGACRAELLQHRASEDTDEFVPAGPVPPKPASEASAAEIRAWAEETGVQVNAKGRIPATVRAAFQARHDS</sequence>
<keyword evidence="1" id="KW-0238">DNA-binding</keyword>
<dbReference type="SUPFAM" id="SSF52980">
    <property type="entry name" value="Restriction endonuclease-like"/>
    <property type="match status" value="1"/>
</dbReference>
<dbReference type="GO" id="GO:0003677">
    <property type="term" value="F:DNA binding"/>
    <property type="evidence" value="ECO:0007669"/>
    <property type="project" value="UniProtKB-KW"/>
</dbReference>
<dbReference type="SMART" id="SM00891">
    <property type="entry name" value="ERCC4"/>
    <property type="match status" value="1"/>
</dbReference>
<dbReference type="RefSeq" id="WP_353649576.1">
    <property type="nucleotide sequence ID" value="NZ_CP159218.1"/>
</dbReference>